<accession>A0A2X4TV50</accession>
<organism evidence="1 2">
    <name type="scientific">Salmonella enterica subsp. arizonae</name>
    <dbReference type="NCBI Taxonomy" id="59203"/>
    <lineage>
        <taxon>Bacteria</taxon>
        <taxon>Pseudomonadati</taxon>
        <taxon>Pseudomonadota</taxon>
        <taxon>Gammaproteobacteria</taxon>
        <taxon>Enterobacterales</taxon>
        <taxon>Enterobacteriaceae</taxon>
        <taxon>Salmonella</taxon>
    </lineage>
</organism>
<evidence type="ECO:0000313" key="2">
    <source>
        <dbReference type="Proteomes" id="UP000248731"/>
    </source>
</evidence>
<sequence length="63" mass="7291">MPILQWFLLFLLSLLISLIFLWLHLPAAMLLGPMIAGIVFSLRAVRCNFRAVFFSLRRLFLAV</sequence>
<name>A0A2X4TV50_SALER</name>
<dbReference type="EMBL" id="LS483466">
    <property type="protein sequence ID" value="SQI26498.1"/>
    <property type="molecule type" value="Genomic_DNA"/>
</dbReference>
<dbReference type="Proteomes" id="UP000248731">
    <property type="component" value="Chromosome 1"/>
</dbReference>
<reference evidence="1 2" key="1">
    <citation type="submission" date="2018-06" db="EMBL/GenBank/DDBJ databases">
        <authorList>
            <consortium name="Pathogen Informatics"/>
            <person name="Doyle S."/>
        </authorList>
    </citation>
    <scope>NUCLEOTIDE SEQUENCE [LARGE SCALE GENOMIC DNA]</scope>
    <source>
        <strain evidence="1 2">NCTC7307</strain>
    </source>
</reference>
<evidence type="ECO:0000313" key="1">
    <source>
        <dbReference type="EMBL" id="SQI26498.1"/>
    </source>
</evidence>
<dbReference type="AlphaFoldDB" id="A0A2X4TV50"/>
<protein>
    <submittedName>
        <fullName evidence="1">Transport protein</fullName>
    </submittedName>
</protein>
<gene>
    <name evidence="1" type="ORF">NCTC7307_03853</name>
</gene>
<proteinExistence type="predicted"/>
<keyword evidence="2" id="KW-1185">Reference proteome</keyword>